<protein>
    <recommendedName>
        <fullName evidence="4">YtxH domain-containing protein</fullName>
    </recommendedName>
</protein>
<keyword evidence="3" id="KW-1185">Reference proteome</keyword>
<evidence type="ECO:0000313" key="2">
    <source>
        <dbReference type="EMBL" id="MEX0427709.1"/>
    </source>
</evidence>
<dbReference type="EMBL" id="JBFPJR010000012">
    <property type="protein sequence ID" value="MEX0427709.1"/>
    <property type="molecule type" value="Genomic_DNA"/>
</dbReference>
<sequence>MVKKSMMLAAFGIGYVVGARAGRERYDVIVAKAQGWWQDPRVQEAAGKAQNSVRDAINEHAPGAAGPTPDSGTLS</sequence>
<evidence type="ECO:0000313" key="3">
    <source>
        <dbReference type="Proteomes" id="UP001556631"/>
    </source>
</evidence>
<evidence type="ECO:0008006" key="4">
    <source>
        <dbReference type="Google" id="ProtNLM"/>
    </source>
</evidence>
<gene>
    <name evidence="2" type="ORF">AB3X52_08765</name>
</gene>
<accession>A0ABV3T1E0</accession>
<comment type="caution">
    <text evidence="2">The sequence shown here is derived from an EMBL/GenBank/DDBJ whole genome shotgun (WGS) entry which is preliminary data.</text>
</comment>
<proteinExistence type="predicted"/>
<name>A0ABV3T1E0_9ACTN</name>
<dbReference type="RefSeq" id="WP_367993353.1">
    <property type="nucleotide sequence ID" value="NZ_JBFPJR010000012.1"/>
</dbReference>
<organism evidence="2 3">
    <name type="scientific">Nocardioides eburneus</name>
    <dbReference type="NCBI Taxonomy" id="3231482"/>
    <lineage>
        <taxon>Bacteria</taxon>
        <taxon>Bacillati</taxon>
        <taxon>Actinomycetota</taxon>
        <taxon>Actinomycetes</taxon>
        <taxon>Propionibacteriales</taxon>
        <taxon>Nocardioidaceae</taxon>
        <taxon>Nocardioides</taxon>
    </lineage>
</organism>
<reference evidence="2 3" key="1">
    <citation type="submission" date="2024-07" db="EMBL/GenBank/DDBJ databases">
        <authorList>
            <person name="Lee S."/>
            <person name="Kang M."/>
        </authorList>
    </citation>
    <scope>NUCLEOTIDE SEQUENCE [LARGE SCALE GENOMIC DNA]</scope>
    <source>
        <strain evidence="2 3">DS6</strain>
    </source>
</reference>
<dbReference type="Proteomes" id="UP001556631">
    <property type="component" value="Unassembled WGS sequence"/>
</dbReference>
<feature type="region of interest" description="Disordered" evidence="1">
    <location>
        <begin position="47"/>
        <end position="75"/>
    </location>
</feature>
<evidence type="ECO:0000256" key="1">
    <source>
        <dbReference type="SAM" id="MobiDB-lite"/>
    </source>
</evidence>